<dbReference type="InterPro" id="IPR058531">
    <property type="entry name" value="Baseplate_J_M"/>
</dbReference>
<dbReference type="InterPro" id="IPR014507">
    <property type="entry name" value="Baseplate_assembly_J_pred"/>
</dbReference>
<dbReference type="InterPro" id="IPR052726">
    <property type="entry name" value="Phage_Baseplate_Hub"/>
</dbReference>
<feature type="domain" description="Baseplate J-like C-terminal" evidence="2">
    <location>
        <begin position="213"/>
        <end position="292"/>
    </location>
</feature>
<dbReference type="Pfam" id="PF26079">
    <property type="entry name" value="Baseplate_J_C"/>
    <property type="match status" value="1"/>
</dbReference>
<gene>
    <name evidence="3" type="ORF">DI542_05570</name>
</gene>
<reference evidence="3 4" key="1">
    <citation type="submission" date="2017-11" db="EMBL/GenBank/DDBJ databases">
        <title>Infants hospitalized years apart are colonized by the same room-sourced microbial strains.</title>
        <authorList>
            <person name="Brooks B."/>
            <person name="Olm M.R."/>
            <person name="Firek B.A."/>
            <person name="Baker R."/>
            <person name="Thomas B.C."/>
            <person name="Morowitz M.J."/>
            <person name="Banfield J.F."/>
        </authorList>
    </citation>
    <scope>NUCLEOTIDE SEQUENCE [LARGE SCALE GENOMIC DNA]</scope>
    <source>
        <strain evidence="3">S2_003_000_R3_20</strain>
    </source>
</reference>
<accession>A0A2W5RT52</accession>
<organism evidence="3 4">
    <name type="scientific">Acinetobacter johnsonii</name>
    <dbReference type="NCBI Taxonomy" id="40214"/>
    <lineage>
        <taxon>Bacteria</taxon>
        <taxon>Pseudomonadati</taxon>
        <taxon>Pseudomonadota</taxon>
        <taxon>Gammaproteobacteria</taxon>
        <taxon>Moraxellales</taxon>
        <taxon>Moraxellaceae</taxon>
        <taxon>Acinetobacter</taxon>
    </lineage>
</organism>
<evidence type="ECO:0000313" key="3">
    <source>
        <dbReference type="EMBL" id="PZQ92329.1"/>
    </source>
</evidence>
<dbReference type="PIRSF" id="PIRSF020481">
    <property type="entry name" value="BAP"/>
    <property type="match status" value="1"/>
</dbReference>
<dbReference type="Pfam" id="PF26078">
    <property type="entry name" value="Baseplate_J_M"/>
    <property type="match status" value="1"/>
</dbReference>
<dbReference type="AlphaFoldDB" id="A0A2W5RT52"/>
<comment type="caution">
    <text evidence="3">The sequence shown here is derived from an EMBL/GenBank/DDBJ whole genome shotgun (WGS) entry which is preliminary data.</text>
</comment>
<dbReference type="EMBL" id="QFQJ01000020">
    <property type="protein sequence ID" value="PZQ92329.1"/>
    <property type="molecule type" value="Genomic_DNA"/>
</dbReference>
<evidence type="ECO:0000313" key="4">
    <source>
        <dbReference type="Proteomes" id="UP000249282"/>
    </source>
</evidence>
<name>A0A2W5RT52_ACIJO</name>
<protein>
    <submittedName>
        <fullName evidence="3">Uncharacterized protein</fullName>
    </submittedName>
</protein>
<dbReference type="PANTHER" id="PTHR35862">
    <property type="entry name" value="FELS-2 PROPHAGE PROTEIN"/>
    <property type="match status" value="1"/>
</dbReference>
<feature type="domain" description="Baseplate J-like central" evidence="1">
    <location>
        <begin position="135"/>
        <end position="205"/>
    </location>
</feature>
<evidence type="ECO:0000259" key="1">
    <source>
        <dbReference type="Pfam" id="PF26078"/>
    </source>
</evidence>
<sequence>MSSLNRVDLSSLPFPNVLEQLDFEDELQQCKNDILARDPELAEALNFESEPIVKVLETFAYRLLLKTGQINAKSKALMLAYATGSDLDHLAANRDVYRKIIIPAQPNANPPIDAVMESDEDLRRRTHLQPESMSAGSNGAYQFWGLSAHGHVKDISVETPQEGHVNIWVQSHIDEVAPQTLLDAVDKSLDPDTRRPFTDEVDIKAATPHEWQLNATLVLFPGPDSAVVKTAAEADAQAYIETISSLGYDVARSGLFHALHQGGVQNVLLNSPAADIILPKNKYSKCTEVTINIVEFRDV</sequence>
<dbReference type="Proteomes" id="UP000249282">
    <property type="component" value="Unassembled WGS sequence"/>
</dbReference>
<dbReference type="PANTHER" id="PTHR35862:SF1">
    <property type="entry name" value="FELS-2 PROPHAGE PROTEIN"/>
    <property type="match status" value="1"/>
</dbReference>
<dbReference type="InterPro" id="IPR058530">
    <property type="entry name" value="Baseplate_J-like_C"/>
</dbReference>
<evidence type="ECO:0000259" key="2">
    <source>
        <dbReference type="Pfam" id="PF26079"/>
    </source>
</evidence>
<proteinExistence type="predicted"/>